<dbReference type="InterPro" id="IPR027417">
    <property type="entry name" value="P-loop_NTPase"/>
</dbReference>
<evidence type="ECO:0000256" key="5">
    <source>
        <dbReference type="ARBA" id="ARBA00022705"/>
    </source>
</evidence>
<dbReference type="GO" id="GO:0003887">
    <property type="term" value="F:DNA-directed DNA polymerase activity"/>
    <property type="evidence" value="ECO:0007669"/>
    <property type="project" value="UniProtKB-KW"/>
</dbReference>
<evidence type="ECO:0000313" key="12">
    <source>
        <dbReference type="Proteomes" id="UP000199228"/>
    </source>
</evidence>
<dbReference type="AlphaFoldDB" id="A0A1G6B692"/>
<dbReference type="PANTHER" id="PTHR34388:SF1">
    <property type="entry name" value="DNA POLYMERASE III SUBUNIT DELTA"/>
    <property type="match status" value="1"/>
</dbReference>
<evidence type="ECO:0000259" key="10">
    <source>
        <dbReference type="Pfam" id="PF21694"/>
    </source>
</evidence>
<evidence type="ECO:0000313" key="11">
    <source>
        <dbReference type="EMBL" id="SDB16176.1"/>
    </source>
</evidence>
<dbReference type="Gene3D" id="1.20.272.10">
    <property type="match status" value="1"/>
</dbReference>
<comment type="catalytic activity">
    <reaction evidence="8">
        <text>DNA(n) + a 2'-deoxyribonucleoside 5'-triphosphate = DNA(n+1) + diphosphate</text>
        <dbReference type="Rhea" id="RHEA:22508"/>
        <dbReference type="Rhea" id="RHEA-COMP:17339"/>
        <dbReference type="Rhea" id="RHEA-COMP:17340"/>
        <dbReference type="ChEBI" id="CHEBI:33019"/>
        <dbReference type="ChEBI" id="CHEBI:61560"/>
        <dbReference type="ChEBI" id="CHEBI:173112"/>
        <dbReference type="EC" id="2.7.7.7"/>
    </reaction>
</comment>
<dbReference type="GO" id="GO:0006261">
    <property type="term" value="P:DNA-templated DNA replication"/>
    <property type="evidence" value="ECO:0007669"/>
    <property type="project" value="TreeGrafter"/>
</dbReference>
<keyword evidence="4" id="KW-0548">Nucleotidyltransferase</keyword>
<dbReference type="SUPFAM" id="SSF48019">
    <property type="entry name" value="post-AAA+ oligomerization domain-like"/>
    <property type="match status" value="1"/>
</dbReference>
<dbReference type="PANTHER" id="PTHR34388">
    <property type="entry name" value="DNA POLYMERASE III SUBUNIT DELTA"/>
    <property type="match status" value="1"/>
</dbReference>
<evidence type="ECO:0000256" key="6">
    <source>
        <dbReference type="ARBA" id="ARBA00022932"/>
    </source>
</evidence>
<proteinExistence type="inferred from homology"/>
<dbReference type="GO" id="GO:0003677">
    <property type="term" value="F:DNA binding"/>
    <property type="evidence" value="ECO:0007669"/>
    <property type="project" value="InterPro"/>
</dbReference>
<feature type="domain" description="DNA polymerase III delta subunit-like C-terminal" evidence="10">
    <location>
        <begin position="210"/>
        <end position="326"/>
    </location>
</feature>
<dbReference type="EC" id="2.7.7.7" evidence="1"/>
<evidence type="ECO:0000256" key="4">
    <source>
        <dbReference type="ARBA" id="ARBA00022695"/>
    </source>
</evidence>
<accession>A0A1G6B692</accession>
<evidence type="ECO:0000256" key="8">
    <source>
        <dbReference type="ARBA" id="ARBA00049244"/>
    </source>
</evidence>
<evidence type="ECO:0000256" key="3">
    <source>
        <dbReference type="ARBA" id="ARBA00022679"/>
    </source>
</evidence>
<dbReference type="RefSeq" id="WP_090173294.1">
    <property type="nucleotide sequence ID" value="NZ_FMXR01000008.1"/>
</dbReference>
<dbReference type="Gene3D" id="3.40.50.300">
    <property type="entry name" value="P-loop containing nucleotide triphosphate hydrolases"/>
    <property type="match status" value="1"/>
</dbReference>
<dbReference type="STRING" id="1732.SAMN02910417_01230"/>
<keyword evidence="12" id="KW-1185">Reference proteome</keyword>
<comment type="similarity">
    <text evidence="7">Belongs to the DNA polymerase HolA subunit family.</text>
</comment>
<keyword evidence="5" id="KW-0235">DNA replication</keyword>
<keyword evidence="6" id="KW-0239">DNA-directed DNA polymerase</keyword>
<dbReference type="InterPro" id="IPR005790">
    <property type="entry name" value="DNA_polIII_delta"/>
</dbReference>
<dbReference type="InterPro" id="IPR008921">
    <property type="entry name" value="DNA_pol3_clamp-load_cplx_C"/>
</dbReference>
<dbReference type="InterPro" id="IPR010372">
    <property type="entry name" value="DNA_pol3_delta_N"/>
</dbReference>
<dbReference type="Pfam" id="PF21694">
    <property type="entry name" value="DNA_pol3_delta_C"/>
    <property type="match status" value="1"/>
</dbReference>
<dbReference type="EMBL" id="FMXR01000008">
    <property type="protein sequence ID" value="SDB16176.1"/>
    <property type="molecule type" value="Genomic_DNA"/>
</dbReference>
<keyword evidence="3" id="KW-0808">Transferase</keyword>
<name>A0A1G6B692_EUBOX</name>
<evidence type="ECO:0000259" key="9">
    <source>
        <dbReference type="Pfam" id="PF06144"/>
    </source>
</evidence>
<dbReference type="SUPFAM" id="SSF52540">
    <property type="entry name" value="P-loop containing nucleoside triphosphate hydrolases"/>
    <property type="match status" value="1"/>
</dbReference>
<evidence type="ECO:0000256" key="1">
    <source>
        <dbReference type="ARBA" id="ARBA00012417"/>
    </source>
</evidence>
<protein>
    <recommendedName>
        <fullName evidence="2">DNA polymerase III subunit delta</fullName>
        <ecNumber evidence="1">2.7.7.7</ecNumber>
    </recommendedName>
</protein>
<gene>
    <name evidence="11" type="ORF">SAMN02910417_01230</name>
</gene>
<organism evidence="11 12">
    <name type="scientific">Eubacterium oxidoreducens</name>
    <dbReference type="NCBI Taxonomy" id="1732"/>
    <lineage>
        <taxon>Bacteria</taxon>
        <taxon>Bacillati</taxon>
        <taxon>Bacillota</taxon>
        <taxon>Clostridia</taxon>
        <taxon>Eubacteriales</taxon>
        <taxon>Eubacteriaceae</taxon>
        <taxon>Eubacterium</taxon>
    </lineage>
</organism>
<dbReference type="Pfam" id="PF06144">
    <property type="entry name" value="DNA_pol3_delta"/>
    <property type="match status" value="1"/>
</dbReference>
<dbReference type="Gene3D" id="1.10.8.60">
    <property type="match status" value="1"/>
</dbReference>
<dbReference type="Proteomes" id="UP000199228">
    <property type="component" value="Unassembled WGS sequence"/>
</dbReference>
<feature type="domain" description="DNA polymerase III delta N-terminal" evidence="9">
    <location>
        <begin position="23"/>
        <end position="126"/>
    </location>
</feature>
<dbReference type="InterPro" id="IPR048466">
    <property type="entry name" value="DNA_pol3_delta-like_C"/>
</dbReference>
<evidence type="ECO:0000256" key="2">
    <source>
        <dbReference type="ARBA" id="ARBA00017703"/>
    </source>
</evidence>
<evidence type="ECO:0000256" key="7">
    <source>
        <dbReference type="ARBA" id="ARBA00034754"/>
    </source>
</evidence>
<dbReference type="OrthoDB" id="9775929at2"/>
<reference evidence="11 12" key="1">
    <citation type="submission" date="2016-10" db="EMBL/GenBank/DDBJ databases">
        <authorList>
            <person name="de Groot N.N."/>
        </authorList>
    </citation>
    <scope>NUCLEOTIDE SEQUENCE [LARGE SCALE GENOMIC DNA]</scope>
    <source>
        <strain evidence="11 12">DSM 3217</strain>
    </source>
</reference>
<dbReference type="GO" id="GO:0009360">
    <property type="term" value="C:DNA polymerase III complex"/>
    <property type="evidence" value="ECO:0007669"/>
    <property type="project" value="InterPro"/>
</dbReference>
<dbReference type="NCBIfam" id="TIGR01128">
    <property type="entry name" value="holA"/>
    <property type="match status" value="1"/>
</dbReference>
<sequence>MAKDVKMTEIDRVIKSGEFKKVYLFYGEETYLRRQYKEKFISSLFDDKEDMNLNYYEGKNLLVGQIIDQAETLPFFADKRLIVIENSGMFKSANDKMADYIKEIPDHLIILFVEEEVDKRNKLYKRVLEVGDSVLFETPGQEILIRWIGGRVKASGKNMERAALQLFLEKNDGNMEKMDTELEKLICYCLKKDVITKEDVNEICSGITTEHVFLMLEAIVVKDKKKAVALYMELLELKESPIGVLSRINWQFKLLWQVRQMEKEGLAVKRMAQQLKYRDFMIQKNLKLAKRFTPEQLFDNLEYCAYLEEESKSGRLSDQVIVELMIEHACA</sequence>